<keyword evidence="3" id="KW-0472">Membrane</keyword>
<evidence type="ECO:0000313" key="4">
    <source>
        <dbReference type="EMBL" id="TLS53883.1"/>
    </source>
</evidence>
<gene>
    <name evidence="4" type="ORF">FE782_00555</name>
</gene>
<accession>A0A5R9GLA8</accession>
<feature type="region of interest" description="Disordered" evidence="2">
    <location>
        <begin position="276"/>
        <end position="310"/>
    </location>
</feature>
<proteinExistence type="predicted"/>
<evidence type="ECO:0000256" key="2">
    <source>
        <dbReference type="SAM" id="MobiDB-lite"/>
    </source>
</evidence>
<dbReference type="Proteomes" id="UP000309676">
    <property type="component" value="Unassembled WGS sequence"/>
</dbReference>
<evidence type="ECO:0000256" key="3">
    <source>
        <dbReference type="SAM" id="Phobius"/>
    </source>
</evidence>
<feature type="compositionally biased region" description="Basic residues" evidence="2">
    <location>
        <begin position="283"/>
        <end position="307"/>
    </location>
</feature>
<sequence length="330" mass="35890">MIHTCNYKRTKIGLFQSILGIVVVLAIIFAFGKAETAHAISEVEKIVLTPQQVTYTEQFLPLRQGGVFQAAIVIGRDASQAELEGAQLLQRVIARQSGGSIPVLYDDQPHGGYSVLIAVGTEGSNAVNGAHRIDVPDHTEGYAIERHQVQSRDLYLITGREGIGAYYGATSAAQLIQTSGDSTSIRVVSVRDFPDLNGARAIEDATSSNGKKAGYIDAANSYVEFNVAVENAGSYVLLIPYRQRNVGLAYGHAHDVCKRRGEYSCCNRLFGVGSMGNRDRRSSVRGRKQHRSIRQRKPLRGNRRHGRHSEAAVAACGRTVTCPSTEFSNS</sequence>
<dbReference type="GO" id="GO:0005975">
    <property type="term" value="P:carbohydrate metabolic process"/>
    <property type="evidence" value="ECO:0007669"/>
    <property type="project" value="UniProtKB-ARBA"/>
</dbReference>
<keyword evidence="3" id="KW-0812">Transmembrane</keyword>
<dbReference type="Gene3D" id="2.60.120.260">
    <property type="entry name" value="Galactose-binding domain-like"/>
    <property type="match status" value="1"/>
</dbReference>
<keyword evidence="3" id="KW-1133">Transmembrane helix</keyword>
<evidence type="ECO:0000256" key="1">
    <source>
        <dbReference type="ARBA" id="ARBA00022801"/>
    </source>
</evidence>
<comment type="caution">
    <text evidence="4">The sequence shown here is derived from an EMBL/GenBank/DDBJ whole genome shotgun (WGS) entry which is preliminary data.</text>
</comment>
<dbReference type="EMBL" id="VCIW01000001">
    <property type="protein sequence ID" value="TLS53883.1"/>
    <property type="molecule type" value="Genomic_DNA"/>
</dbReference>
<dbReference type="AlphaFoldDB" id="A0A5R9GLA8"/>
<keyword evidence="5" id="KW-1185">Reference proteome</keyword>
<protein>
    <submittedName>
        <fullName evidence="4">Uncharacterized protein</fullName>
    </submittedName>
</protein>
<feature type="transmembrane region" description="Helical" evidence="3">
    <location>
        <begin position="12"/>
        <end position="32"/>
    </location>
</feature>
<dbReference type="Gene3D" id="3.30.379.10">
    <property type="entry name" value="Chitobiase/beta-hexosaminidase domain 2-like"/>
    <property type="match status" value="1"/>
</dbReference>
<evidence type="ECO:0000313" key="5">
    <source>
        <dbReference type="Proteomes" id="UP000309676"/>
    </source>
</evidence>
<dbReference type="GO" id="GO:0016787">
    <property type="term" value="F:hydrolase activity"/>
    <property type="evidence" value="ECO:0007669"/>
    <property type="project" value="UniProtKB-KW"/>
</dbReference>
<dbReference type="OrthoDB" id="9760892at2"/>
<dbReference type="RefSeq" id="WP_138191440.1">
    <property type="nucleotide sequence ID" value="NZ_VCIW01000001.1"/>
</dbReference>
<dbReference type="InterPro" id="IPR029018">
    <property type="entry name" value="Hex-like_dom2"/>
</dbReference>
<keyword evidence="1" id="KW-0378">Hydrolase</keyword>
<dbReference type="SUPFAM" id="SSF55545">
    <property type="entry name" value="beta-N-acetylhexosaminidase-like domain"/>
    <property type="match status" value="1"/>
</dbReference>
<reference evidence="4 5" key="1">
    <citation type="submission" date="2019-05" db="EMBL/GenBank/DDBJ databases">
        <authorList>
            <person name="Narsing Rao M.P."/>
            <person name="Li W.J."/>
        </authorList>
    </citation>
    <scope>NUCLEOTIDE SEQUENCE [LARGE SCALE GENOMIC DNA]</scope>
    <source>
        <strain evidence="4 5">SYSU_K30003</strain>
    </source>
</reference>
<name>A0A5R9GLA8_9BACL</name>
<organism evidence="4 5">
    <name type="scientific">Paenibacillus antri</name>
    <dbReference type="NCBI Taxonomy" id="2582848"/>
    <lineage>
        <taxon>Bacteria</taxon>
        <taxon>Bacillati</taxon>
        <taxon>Bacillota</taxon>
        <taxon>Bacilli</taxon>
        <taxon>Bacillales</taxon>
        <taxon>Paenibacillaceae</taxon>
        <taxon>Paenibacillus</taxon>
    </lineage>
</organism>